<proteinExistence type="predicted"/>
<dbReference type="Proteomes" id="UP000000593">
    <property type="component" value="Chromosome 1"/>
</dbReference>
<sequence length="81" mass="9310">MKMLGYDCCFTTALTIFWRAMNGDIPRFLQVSTSVFIRPRNLSPRSELVPKLIPRNRRSASLLVSGIFKRTVKIPTNLLRV</sequence>
<evidence type="ECO:0000313" key="1">
    <source>
        <dbReference type="EMBL" id="CAG18680.1"/>
    </source>
</evidence>
<organism evidence="1 2">
    <name type="scientific">Photobacterium profundum (strain SS9)</name>
    <dbReference type="NCBI Taxonomy" id="298386"/>
    <lineage>
        <taxon>Bacteria</taxon>
        <taxon>Pseudomonadati</taxon>
        <taxon>Pseudomonadota</taxon>
        <taxon>Gammaproteobacteria</taxon>
        <taxon>Vibrionales</taxon>
        <taxon>Vibrionaceae</taxon>
        <taxon>Photobacterium</taxon>
    </lineage>
</organism>
<gene>
    <name evidence="1" type="ordered locus">PBPRA0241</name>
</gene>
<dbReference type="HOGENOM" id="CLU_2570830_0_0_6"/>
<evidence type="ECO:0000313" key="2">
    <source>
        <dbReference type="Proteomes" id="UP000000593"/>
    </source>
</evidence>
<dbReference type="AlphaFoldDB" id="Q6LVJ5"/>
<keyword evidence="2" id="KW-1185">Reference proteome</keyword>
<dbReference type="KEGG" id="ppr:PBPRA0241"/>
<protein>
    <submittedName>
        <fullName evidence="1">Uncharacterized protein</fullName>
    </submittedName>
</protein>
<dbReference type="EMBL" id="CR378663">
    <property type="protein sequence ID" value="CAG18680.1"/>
    <property type="molecule type" value="Genomic_DNA"/>
</dbReference>
<accession>Q6LVJ5</accession>
<name>Q6LVJ5_PHOPR</name>
<reference evidence="2" key="1">
    <citation type="journal article" date="2005" name="Science">
        <title>Life at depth: Photobacterium profundum genome sequence and expression analysis.</title>
        <authorList>
            <person name="Vezzi A."/>
            <person name="Campanaro S."/>
            <person name="D'Angelo M."/>
            <person name="Simonato F."/>
            <person name="Vitulo N."/>
            <person name="Lauro F.M."/>
            <person name="Cestaro A."/>
            <person name="Malacrida G."/>
            <person name="Simionati B."/>
            <person name="Cannata N."/>
            <person name="Romualdi C."/>
            <person name="Bartlett D.H."/>
            <person name="Valle G."/>
        </authorList>
    </citation>
    <scope>NUCLEOTIDE SEQUENCE [LARGE SCALE GENOMIC DNA]</scope>
    <source>
        <strain evidence="2">ATCC BAA-1253 / SS9</strain>
    </source>
</reference>